<dbReference type="OMA" id="GTQDICW"/>
<dbReference type="GO" id="GO:0010557">
    <property type="term" value="P:positive regulation of macromolecule biosynthetic process"/>
    <property type="evidence" value="ECO:0007669"/>
    <property type="project" value="UniProtKB-ARBA"/>
</dbReference>
<dbReference type="InterPro" id="IPR023801">
    <property type="entry name" value="His_deacetylse_dom"/>
</dbReference>
<feature type="compositionally biased region" description="Acidic residues" evidence="1">
    <location>
        <begin position="567"/>
        <end position="577"/>
    </location>
</feature>
<proteinExistence type="predicted"/>
<keyword evidence="4" id="KW-1185">Reference proteome</keyword>
<dbReference type="InterPro" id="IPR000286">
    <property type="entry name" value="HDACs"/>
</dbReference>
<organism evidence="3 4">
    <name type="scientific">Lachancea fermentati</name>
    <name type="common">Zygosaccharomyces fermentati</name>
    <dbReference type="NCBI Taxonomy" id="4955"/>
    <lineage>
        <taxon>Eukaryota</taxon>
        <taxon>Fungi</taxon>
        <taxon>Dikarya</taxon>
        <taxon>Ascomycota</taxon>
        <taxon>Saccharomycotina</taxon>
        <taxon>Saccharomycetes</taxon>
        <taxon>Saccharomycetales</taxon>
        <taxon>Saccharomycetaceae</taxon>
        <taxon>Lachancea</taxon>
    </lineage>
</organism>
<gene>
    <name evidence="3" type="ORF">LAFE_0G10462G</name>
</gene>
<dbReference type="Pfam" id="PF00850">
    <property type="entry name" value="Hist_deacetyl"/>
    <property type="match status" value="1"/>
</dbReference>
<dbReference type="InterPro" id="IPR053244">
    <property type="entry name" value="HDAC_HD_type_1"/>
</dbReference>
<dbReference type="OrthoDB" id="5232919at2759"/>
<dbReference type="InterPro" id="IPR037138">
    <property type="entry name" value="His_deacetylse_dom_sf"/>
</dbReference>
<evidence type="ECO:0000256" key="1">
    <source>
        <dbReference type="SAM" id="MobiDB-lite"/>
    </source>
</evidence>
<dbReference type="PANTHER" id="PTHR47558">
    <property type="entry name" value="HISTONE DEACETYLASE HOS3"/>
    <property type="match status" value="1"/>
</dbReference>
<dbReference type="FunFam" id="3.40.800.20:FF:000011">
    <property type="entry name" value="Histone deacetylase HOS3"/>
    <property type="match status" value="1"/>
</dbReference>
<feature type="compositionally biased region" description="Acidic residues" evidence="1">
    <location>
        <begin position="612"/>
        <end position="622"/>
    </location>
</feature>
<dbReference type="Gene3D" id="3.40.800.20">
    <property type="entry name" value="Histone deacetylase domain"/>
    <property type="match status" value="1"/>
</dbReference>
<dbReference type="EMBL" id="LT598486">
    <property type="protein sequence ID" value="SCW03440.1"/>
    <property type="molecule type" value="Genomic_DNA"/>
</dbReference>
<evidence type="ECO:0000313" key="3">
    <source>
        <dbReference type="EMBL" id="SCW03440.1"/>
    </source>
</evidence>
<feature type="region of interest" description="Disordered" evidence="1">
    <location>
        <begin position="506"/>
        <end position="577"/>
    </location>
</feature>
<dbReference type="STRING" id="4955.A0A1G4MHP6"/>
<dbReference type="PANTHER" id="PTHR47558:SF1">
    <property type="entry name" value="HISTONE DEACETYLASE HOS3"/>
    <property type="match status" value="1"/>
</dbReference>
<evidence type="ECO:0000259" key="2">
    <source>
        <dbReference type="Pfam" id="PF00850"/>
    </source>
</evidence>
<evidence type="ECO:0000313" key="4">
    <source>
        <dbReference type="Proteomes" id="UP000190831"/>
    </source>
</evidence>
<dbReference type="InterPro" id="IPR023696">
    <property type="entry name" value="Ureohydrolase_dom_sf"/>
</dbReference>
<dbReference type="AlphaFoldDB" id="A0A1G4MHP6"/>
<dbReference type="SUPFAM" id="SSF52768">
    <property type="entry name" value="Arginase/deacetylase"/>
    <property type="match status" value="1"/>
</dbReference>
<dbReference type="GO" id="GO:0004407">
    <property type="term" value="F:histone deacetylase activity"/>
    <property type="evidence" value="ECO:0007669"/>
    <property type="project" value="TreeGrafter"/>
</dbReference>
<feature type="region of interest" description="Disordered" evidence="1">
    <location>
        <begin position="612"/>
        <end position="654"/>
    </location>
</feature>
<dbReference type="Proteomes" id="UP000190831">
    <property type="component" value="Chromosome G"/>
</dbReference>
<reference evidence="3 4" key="1">
    <citation type="submission" date="2016-03" db="EMBL/GenBank/DDBJ databases">
        <authorList>
            <person name="Devillers H."/>
        </authorList>
    </citation>
    <scope>NUCLEOTIDE SEQUENCE [LARGE SCALE GENOMIC DNA]</scope>
    <source>
        <strain evidence="3">CBS 6772</strain>
    </source>
</reference>
<dbReference type="GO" id="GO:0005634">
    <property type="term" value="C:nucleus"/>
    <property type="evidence" value="ECO:0007669"/>
    <property type="project" value="TreeGrafter"/>
</dbReference>
<dbReference type="PRINTS" id="PR01270">
    <property type="entry name" value="HDASUPER"/>
</dbReference>
<protein>
    <submittedName>
        <fullName evidence="3">LAFE_0G10462g1_1</fullName>
    </submittedName>
</protein>
<name>A0A1G4MHP6_LACFM</name>
<accession>A0A1G4MHP6</accession>
<dbReference type="GO" id="GO:0006355">
    <property type="term" value="P:regulation of DNA-templated transcription"/>
    <property type="evidence" value="ECO:0007669"/>
    <property type="project" value="UniProtKB-ARBA"/>
</dbReference>
<dbReference type="CDD" id="cd09998">
    <property type="entry name" value="HDAC_Hos3"/>
    <property type="match status" value="1"/>
</dbReference>
<feature type="compositionally biased region" description="Polar residues" evidence="1">
    <location>
        <begin position="626"/>
        <end position="635"/>
    </location>
</feature>
<feature type="domain" description="Histone deacetylase" evidence="2">
    <location>
        <begin position="68"/>
        <end position="429"/>
    </location>
</feature>
<sequence length="686" mass="76633">MSKGDPLYNFEQQFQIFVKNNPNVVSAAQSASGIPESAKAVVVLSPLSLNHQFPRHWVSKSYKKTIVERPERLLACSMGIAAAITMYPALFTLKSSHKRKASLLSDHVLKVHGRDWPQELLKLCRDSQELLEQHKVEVPADWNVGDIYLSRQTIEALQGSIGALETGVDSIFSGPSVEQTSNRAFVAVRPPGHHSHTATPSGFCLLNNAHIAIEYAADTYGITHAVVLDFDLHHGDGTQDICWKRAGFRPDEEPEDSPGYDEFGKKFAPFPKVGYFSVHDINSFPTELGYATKENIKNASTCVMNAHDINIWNVHLQKYASDEEFTKLYQTKYRTLFAKADEFLRSAKHAMKAEGKAFKGLVVISAGFDASEYEQQSMQRHGVNVPTFFYNMFTKDALKLAQMHTYGKVLSIMEGGYSDGAIASGVFSHLIGLQNQNWINEWGSAQVVKEITRGCKPNWKPYKTKRARDVIRIWAEEVIKLGRAMIPEFQDVLFEPEATLGVVETTSARVTRSKRTQPQPVAPAPANPVAKVPASSLPRSETPTPKGRKPARNHATSDAVPFLEQELPSDGEDEEDEDYVYDEELNKTFNRTVEDITIDDISRHLETLEIVQLDEDEADPADTESGRQSTSSSDRNGYKIPSGTTTRHLRNSRTSRLMNFDDSDISMISHISTARGHTTRSGKTKW</sequence>